<dbReference type="SUPFAM" id="SSF48208">
    <property type="entry name" value="Six-hairpin glycosidases"/>
    <property type="match status" value="1"/>
</dbReference>
<dbReference type="InterPro" id="IPR012341">
    <property type="entry name" value="6hp_glycosidase-like_sf"/>
</dbReference>
<accession>A0ABQ3CNQ4</accession>
<comment type="caution">
    <text evidence="1">The sequence shown here is derived from an EMBL/GenBank/DDBJ whole genome shotgun (WGS) entry which is preliminary data.</text>
</comment>
<reference evidence="2" key="1">
    <citation type="journal article" date="2019" name="Int. J. Syst. Evol. Microbiol.">
        <title>The Global Catalogue of Microorganisms (GCM) 10K type strain sequencing project: providing services to taxonomists for standard genome sequencing and annotation.</title>
        <authorList>
            <consortium name="The Broad Institute Genomics Platform"/>
            <consortium name="The Broad Institute Genome Sequencing Center for Infectious Disease"/>
            <person name="Wu L."/>
            <person name="Ma J."/>
        </authorList>
    </citation>
    <scope>NUCLEOTIDE SEQUENCE [LARGE SCALE GENOMIC DNA]</scope>
    <source>
        <strain evidence="2">JCM 4733</strain>
    </source>
</reference>
<gene>
    <name evidence="1" type="ORF">GCM10010345_42590</name>
</gene>
<sequence length="431" mass="47951">MTDLVESFTWASWRAREWVQTGRRADFLPSYWAGLTDRPMFYSRDLAHQMLGGHLLGLDAENLAMLRHFAASATERRGWYPLWAFLFDGTPAAIDYHDDDDFVREIPAPFELVEKAVEQYRWTRDERFLRTPEISAFIRTTLTSFVRAHDPLGTGVAGERGSGRIFEGTATYNEVEHPPHLLVAADGIASQWAAHAALAGVAAGTAPDPEFARWNAGRAAALETEFTEGWWLAEHDHYTAGFTQEGPVSGFGLESTWFPAVKGLMRPDDRATAHLDFLSACLEKSPPHNIEAFTYLPEAYLRYGRDEEALRWIRFLAESRADYPEVPFTHVAHIATGLTGLDVGPREGEVRTRSHIPGDAWLEVDHIAAGTSTIGVRHEGHEASELWVTAGSAVTWTSTWPDGRTTRVDVPVGGRVRVTADGDTIAAPRQK</sequence>
<dbReference type="Proteomes" id="UP000653644">
    <property type="component" value="Unassembled WGS sequence"/>
</dbReference>
<organism evidence="1 2">
    <name type="scientific">Streptomyces canarius</name>
    <dbReference type="NCBI Taxonomy" id="285453"/>
    <lineage>
        <taxon>Bacteria</taxon>
        <taxon>Bacillati</taxon>
        <taxon>Actinomycetota</taxon>
        <taxon>Actinomycetes</taxon>
        <taxon>Kitasatosporales</taxon>
        <taxon>Streptomycetaceae</taxon>
        <taxon>Streptomyces</taxon>
    </lineage>
</organism>
<name>A0ABQ3CNQ4_9ACTN</name>
<proteinExistence type="predicted"/>
<evidence type="ECO:0008006" key="3">
    <source>
        <dbReference type="Google" id="ProtNLM"/>
    </source>
</evidence>
<keyword evidence="2" id="KW-1185">Reference proteome</keyword>
<protein>
    <recommendedName>
        <fullName evidence="3">Linalool dehydratase/isomerase domain-containing protein</fullName>
    </recommendedName>
</protein>
<dbReference type="InterPro" id="IPR008928">
    <property type="entry name" value="6-hairpin_glycosidase_sf"/>
</dbReference>
<evidence type="ECO:0000313" key="1">
    <source>
        <dbReference type="EMBL" id="GHA33534.1"/>
    </source>
</evidence>
<dbReference type="Gene3D" id="1.50.10.10">
    <property type="match status" value="1"/>
</dbReference>
<dbReference type="EMBL" id="BMVN01000014">
    <property type="protein sequence ID" value="GHA33534.1"/>
    <property type="molecule type" value="Genomic_DNA"/>
</dbReference>
<evidence type="ECO:0000313" key="2">
    <source>
        <dbReference type="Proteomes" id="UP000653644"/>
    </source>
</evidence>